<keyword evidence="2" id="KW-1185">Reference proteome</keyword>
<reference evidence="1 2" key="1">
    <citation type="journal article" date="2007" name="Nature">
        <title>Evolution of genes and genomes on the Drosophila phylogeny.</title>
        <authorList>
            <consortium name="Drosophila 12 Genomes Consortium"/>
            <person name="Clark A.G."/>
            <person name="Eisen M.B."/>
            <person name="Smith D.R."/>
            <person name="Bergman C.M."/>
            <person name="Oliver B."/>
            <person name="Markow T.A."/>
            <person name="Kaufman T.C."/>
            <person name="Kellis M."/>
            <person name="Gelbart W."/>
            <person name="Iyer V.N."/>
            <person name="Pollard D.A."/>
            <person name="Sackton T.B."/>
            <person name="Larracuente A.M."/>
            <person name="Singh N.D."/>
            <person name="Abad J.P."/>
            <person name="Abt D.N."/>
            <person name="Adryan B."/>
            <person name="Aguade M."/>
            <person name="Akashi H."/>
            <person name="Anderson W.W."/>
            <person name="Aquadro C.F."/>
            <person name="Ardell D.H."/>
            <person name="Arguello R."/>
            <person name="Artieri C.G."/>
            <person name="Barbash D.A."/>
            <person name="Barker D."/>
            <person name="Barsanti P."/>
            <person name="Batterham P."/>
            <person name="Batzoglou S."/>
            <person name="Begun D."/>
            <person name="Bhutkar A."/>
            <person name="Blanco E."/>
            <person name="Bosak S.A."/>
            <person name="Bradley R.K."/>
            <person name="Brand A.D."/>
            <person name="Brent M.R."/>
            <person name="Brooks A.N."/>
            <person name="Brown R.H."/>
            <person name="Butlin R.K."/>
            <person name="Caggese C."/>
            <person name="Calvi B.R."/>
            <person name="Bernardo de Carvalho A."/>
            <person name="Caspi A."/>
            <person name="Castrezana S."/>
            <person name="Celniker S.E."/>
            <person name="Chang J.L."/>
            <person name="Chapple C."/>
            <person name="Chatterji S."/>
            <person name="Chinwalla A."/>
            <person name="Civetta A."/>
            <person name="Clifton S.W."/>
            <person name="Comeron J.M."/>
            <person name="Costello J.C."/>
            <person name="Coyne J.A."/>
            <person name="Daub J."/>
            <person name="David R.G."/>
            <person name="Delcher A.L."/>
            <person name="Delehaunty K."/>
            <person name="Do C.B."/>
            <person name="Ebling H."/>
            <person name="Edwards K."/>
            <person name="Eickbush T."/>
            <person name="Evans J.D."/>
            <person name="Filipski A."/>
            <person name="Findeiss S."/>
            <person name="Freyhult E."/>
            <person name="Fulton L."/>
            <person name="Fulton R."/>
            <person name="Garcia A.C."/>
            <person name="Gardiner A."/>
            <person name="Garfield D.A."/>
            <person name="Garvin B.E."/>
            <person name="Gibson G."/>
            <person name="Gilbert D."/>
            <person name="Gnerre S."/>
            <person name="Godfrey J."/>
            <person name="Good R."/>
            <person name="Gotea V."/>
            <person name="Gravely B."/>
            <person name="Greenberg A.J."/>
            <person name="Griffiths-Jones S."/>
            <person name="Gross S."/>
            <person name="Guigo R."/>
            <person name="Gustafson E.A."/>
            <person name="Haerty W."/>
            <person name="Hahn M.W."/>
            <person name="Halligan D.L."/>
            <person name="Halpern A.L."/>
            <person name="Halter G.M."/>
            <person name="Han M.V."/>
            <person name="Heger A."/>
            <person name="Hillier L."/>
            <person name="Hinrichs A.S."/>
            <person name="Holmes I."/>
            <person name="Hoskins R.A."/>
            <person name="Hubisz M.J."/>
            <person name="Hultmark D."/>
            <person name="Huntley M.A."/>
            <person name="Jaffe D.B."/>
            <person name="Jagadeeshan S."/>
            <person name="Jeck W.R."/>
            <person name="Johnson J."/>
            <person name="Jones C.D."/>
            <person name="Jordan W.C."/>
            <person name="Karpen G.H."/>
            <person name="Kataoka E."/>
            <person name="Keightley P.D."/>
            <person name="Kheradpour P."/>
            <person name="Kirkness E.F."/>
            <person name="Koerich L.B."/>
            <person name="Kristiansen K."/>
            <person name="Kudrna D."/>
            <person name="Kulathinal R.J."/>
            <person name="Kumar S."/>
            <person name="Kwok R."/>
            <person name="Lander E."/>
            <person name="Langley C.H."/>
            <person name="Lapoint R."/>
            <person name="Lazzaro B.P."/>
            <person name="Lee S.J."/>
            <person name="Levesque L."/>
            <person name="Li R."/>
            <person name="Lin C.F."/>
            <person name="Lin M.F."/>
            <person name="Lindblad-Toh K."/>
            <person name="Llopart A."/>
            <person name="Long M."/>
            <person name="Low L."/>
            <person name="Lozovsky E."/>
            <person name="Lu J."/>
            <person name="Luo M."/>
            <person name="Machado C.A."/>
            <person name="Makalowski W."/>
            <person name="Marzo M."/>
            <person name="Matsuda M."/>
            <person name="Matzkin L."/>
            <person name="McAllister B."/>
            <person name="McBride C.S."/>
            <person name="McKernan B."/>
            <person name="McKernan K."/>
            <person name="Mendez-Lago M."/>
            <person name="Minx P."/>
            <person name="Mollenhauer M.U."/>
            <person name="Montooth K."/>
            <person name="Mount S.M."/>
            <person name="Mu X."/>
            <person name="Myers E."/>
            <person name="Negre B."/>
            <person name="Newfeld S."/>
            <person name="Nielsen R."/>
            <person name="Noor M.A."/>
            <person name="O'Grady P."/>
            <person name="Pachter L."/>
            <person name="Papaceit M."/>
            <person name="Parisi M.J."/>
            <person name="Parisi M."/>
            <person name="Parts L."/>
            <person name="Pedersen J.S."/>
            <person name="Pesole G."/>
            <person name="Phillippy A.M."/>
            <person name="Ponting C.P."/>
            <person name="Pop M."/>
            <person name="Porcelli D."/>
            <person name="Powell J.R."/>
            <person name="Prohaska S."/>
            <person name="Pruitt K."/>
            <person name="Puig M."/>
            <person name="Quesneville H."/>
            <person name="Ram K.R."/>
            <person name="Rand D."/>
            <person name="Rasmussen M.D."/>
            <person name="Reed L.K."/>
            <person name="Reenan R."/>
            <person name="Reily A."/>
            <person name="Remington K.A."/>
            <person name="Rieger T.T."/>
            <person name="Ritchie M.G."/>
            <person name="Robin C."/>
            <person name="Rogers Y.H."/>
            <person name="Rohde C."/>
            <person name="Rozas J."/>
            <person name="Rubenfield M.J."/>
            <person name="Ruiz A."/>
            <person name="Russo S."/>
            <person name="Salzberg S.L."/>
            <person name="Sanchez-Gracia A."/>
            <person name="Saranga D.J."/>
            <person name="Sato H."/>
            <person name="Schaeffer S.W."/>
            <person name="Schatz M.C."/>
            <person name="Schlenke T."/>
            <person name="Schwartz R."/>
            <person name="Segarra C."/>
            <person name="Singh R.S."/>
            <person name="Sirot L."/>
            <person name="Sirota M."/>
            <person name="Sisneros N.B."/>
            <person name="Smith C.D."/>
            <person name="Smith T.F."/>
            <person name="Spieth J."/>
            <person name="Stage D.E."/>
            <person name="Stark A."/>
            <person name="Stephan W."/>
            <person name="Strausberg R.L."/>
            <person name="Strempel S."/>
            <person name="Sturgill D."/>
            <person name="Sutton G."/>
            <person name="Sutton G.G."/>
            <person name="Tao W."/>
            <person name="Teichmann S."/>
            <person name="Tobari Y.N."/>
            <person name="Tomimura Y."/>
            <person name="Tsolas J.M."/>
            <person name="Valente V.L."/>
            <person name="Venter E."/>
            <person name="Venter J.C."/>
            <person name="Vicario S."/>
            <person name="Vieira F.G."/>
            <person name="Vilella A.J."/>
            <person name="Villasante A."/>
            <person name="Walenz B."/>
            <person name="Wang J."/>
            <person name="Wasserman M."/>
            <person name="Watts T."/>
            <person name="Wilson D."/>
            <person name="Wilson R.K."/>
            <person name="Wing R.A."/>
            <person name="Wolfner M.F."/>
            <person name="Wong A."/>
            <person name="Wong G.K."/>
            <person name="Wu C.I."/>
            <person name="Wu G."/>
            <person name="Yamamoto D."/>
            <person name="Yang H.P."/>
            <person name="Yang S.P."/>
            <person name="Yorke J.A."/>
            <person name="Yoshida K."/>
            <person name="Zdobnov E."/>
            <person name="Zhang P."/>
            <person name="Zhang Y."/>
            <person name="Zimin A.V."/>
            <person name="Baldwin J."/>
            <person name="Abdouelleil A."/>
            <person name="Abdulkadir J."/>
            <person name="Abebe A."/>
            <person name="Abera B."/>
            <person name="Abreu J."/>
            <person name="Acer S.C."/>
            <person name="Aftuck L."/>
            <person name="Alexander A."/>
            <person name="An P."/>
            <person name="Anderson E."/>
            <person name="Anderson S."/>
            <person name="Arachi H."/>
            <person name="Azer M."/>
            <person name="Bachantsang P."/>
            <person name="Barry A."/>
            <person name="Bayul T."/>
            <person name="Berlin A."/>
            <person name="Bessette D."/>
            <person name="Bloom T."/>
            <person name="Blye J."/>
            <person name="Boguslavskiy L."/>
            <person name="Bonnet C."/>
            <person name="Boukhgalter B."/>
            <person name="Bourzgui I."/>
            <person name="Brown A."/>
            <person name="Cahill P."/>
            <person name="Channer S."/>
            <person name="Cheshatsang Y."/>
            <person name="Chuda L."/>
            <person name="Citroen M."/>
            <person name="Collymore A."/>
            <person name="Cooke P."/>
            <person name="Costello M."/>
            <person name="D'Aco K."/>
            <person name="Daza R."/>
            <person name="De Haan G."/>
            <person name="DeGray S."/>
            <person name="DeMaso C."/>
            <person name="Dhargay N."/>
            <person name="Dooley K."/>
            <person name="Dooley E."/>
            <person name="Doricent M."/>
            <person name="Dorje P."/>
            <person name="Dorjee K."/>
            <person name="Dupes A."/>
            <person name="Elong R."/>
            <person name="Falk J."/>
            <person name="Farina A."/>
            <person name="Faro S."/>
            <person name="Ferguson D."/>
            <person name="Fisher S."/>
            <person name="Foley C.D."/>
            <person name="Franke A."/>
            <person name="Friedrich D."/>
            <person name="Gadbois L."/>
            <person name="Gearin G."/>
            <person name="Gearin C.R."/>
            <person name="Giannoukos G."/>
            <person name="Goode T."/>
            <person name="Graham J."/>
            <person name="Grandbois E."/>
            <person name="Grewal S."/>
            <person name="Gyaltsen K."/>
            <person name="Hafez N."/>
            <person name="Hagos B."/>
            <person name="Hall J."/>
            <person name="Henson C."/>
            <person name="Hollinger A."/>
            <person name="Honan T."/>
            <person name="Huard M.D."/>
            <person name="Hughes L."/>
            <person name="Hurhula B."/>
            <person name="Husby M.E."/>
            <person name="Kamat A."/>
            <person name="Kanga B."/>
            <person name="Kashin S."/>
            <person name="Khazanovich D."/>
            <person name="Kisner P."/>
            <person name="Lance K."/>
            <person name="Lara M."/>
            <person name="Lee W."/>
            <person name="Lennon N."/>
            <person name="Letendre F."/>
            <person name="LeVine R."/>
            <person name="Lipovsky A."/>
            <person name="Liu X."/>
            <person name="Liu J."/>
            <person name="Liu S."/>
            <person name="Lokyitsang T."/>
            <person name="Lokyitsang Y."/>
            <person name="Lubonja R."/>
            <person name="Lui A."/>
            <person name="MacDonald P."/>
            <person name="Magnisalis V."/>
            <person name="Maru K."/>
            <person name="Matthews C."/>
            <person name="McCusker W."/>
            <person name="McDonough S."/>
            <person name="Mehta T."/>
            <person name="Meldrim J."/>
            <person name="Meneus L."/>
            <person name="Mihai O."/>
            <person name="Mihalev A."/>
            <person name="Mihova T."/>
            <person name="Mittelman R."/>
            <person name="Mlenga V."/>
            <person name="Montmayeur A."/>
            <person name="Mulrain L."/>
            <person name="Navidi A."/>
            <person name="Naylor J."/>
            <person name="Negash T."/>
            <person name="Nguyen T."/>
            <person name="Nguyen N."/>
            <person name="Nicol R."/>
            <person name="Norbu C."/>
            <person name="Norbu N."/>
            <person name="Novod N."/>
            <person name="O'Neill B."/>
            <person name="Osman S."/>
            <person name="Markiewicz E."/>
            <person name="Oyono O.L."/>
            <person name="Patti C."/>
            <person name="Phunkhang P."/>
            <person name="Pierre F."/>
            <person name="Priest M."/>
            <person name="Raghuraman S."/>
            <person name="Rege F."/>
            <person name="Reyes R."/>
            <person name="Rise C."/>
            <person name="Rogov P."/>
            <person name="Ross K."/>
            <person name="Ryan E."/>
            <person name="Settipalli S."/>
            <person name="Shea T."/>
            <person name="Sherpa N."/>
            <person name="Shi L."/>
            <person name="Shih D."/>
            <person name="Sparrow T."/>
            <person name="Spaulding J."/>
            <person name="Stalker J."/>
            <person name="Stange-Thomann N."/>
            <person name="Stavropoulos S."/>
            <person name="Stone C."/>
            <person name="Strader C."/>
            <person name="Tesfaye S."/>
            <person name="Thomson T."/>
            <person name="Thoulutsang Y."/>
            <person name="Thoulutsang D."/>
            <person name="Topham K."/>
            <person name="Topping I."/>
            <person name="Tsamla T."/>
            <person name="Vassiliev H."/>
            <person name="Vo A."/>
            <person name="Wangchuk T."/>
            <person name="Wangdi T."/>
            <person name="Weiand M."/>
            <person name="Wilkinson J."/>
            <person name="Wilson A."/>
            <person name="Yadav S."/>
            <person name="Young G."/>
            <person name="Yu Q."/>
            <person name="Zembek L."/>
            <person name="Zhong D."/>
            <person name="Zimmer A."/>
            <person name="Zwirko Z."/>
            <person name="Jaffe D.B."/>
            <person name="Alvarez P."/>
            <person name="Brockman W."/>
            <person name="Butler J."/>
            <person name="Chin C."/>
            <person name="Gnerre S."/>
            <person name="Grabherr M."/>
            <person name="Kleber M."/>
            <person name="Mauceli E."/>
            <person name="MacCallum I."/>
        </authorList>
    </citation>
    <scope>NUCLEOTIDE SEQUENCE [LARGE SCALE GENOMIC DNA]</scope>
    <source>
        <strain evidence="2">Tucson 14024-0371.13</strain>
    </source>
</reference>
<evidence type="ECO:0000313" key="2">
    <source>
        <dbReference type="Proteomes" id="UP000007801"/>
    </source>
</evidence>
<dbReference type="Proteomes" id="UP000007801">
    <property type="component" value="Unassembled WGS sequence"/>
</dbReference>
<dbReference type="EMBL" id="CH902617">
    <property type="protein sequence ID" value="KPU79532.1"/>
    <property type="molecule type" value="Genomic_DNA"/>
</dbReference>
<gene>
    <name evidence="1" type="primary">Dana\GF27904</name>
    <name evidence="1" type="ORF">GF27904</name>
</gene>
<dbReference type="AlphaFoldDB" id="A0A0N8P1C4"/>
<dbReference type="InParanoid" id="A0A0N8P1C4"/>
<organism evidence="1 2">
    <name type="scientific">Drosophila ananassae</name>
    <name type="common">Fruit fly</name>
    <dbReference type="NCBI Taxonomy" id="7217"/>
    <lineage>
        <taxon>Eukaryota</taxon>
        <taxon>Metazoa</taxon>
        <taxon>Ecdysozoa</taxon>
        <taxon>Arthropoda</taxon>
        <taxon>Hexapoda</taxon>
        <taxon>Insecta</taxon>
        <taxon>Pterygota</taxon>
        <taxon>Neoptera</taxon>
        <taxon>Endopterygota</taxon>
        <taxon>Diptera</taxon>
        <taxon>Brachycera</taxon>
        <taxon>Muscomorpha</taxon>
        <taxon>Ephydroidea</taxon>
        <taxon>Drosophilidae</taxon>
        <taxon>Drosophila</taxon>
        <taxon>Sophophora</taxon>
    </lineage>
</organism>
<name>A0A0N8P1C4_DROAN</name>
<protein>
    <submittedName>
        <fullName evidence="1">Uncharacterized protein</fullName>
    </submittedName>
</protein>
<accession>A0A0N8P1C4</accession>
<proteinExistence type="predicted"/>
<evidence type="ECO:0000313" key="1">
    <source>
        <dbReference type="EMBL" id="KPU79532.1"/>
    </source>
</evidence>
<sequence>MSIYLPIIIRSLSRIPQTINT</sequence>